<gene>
    <name evidence="2" type="ORF">GXX48_23145</name>
</gene>
<dbReference type="Proteomes" id="UP000551563">
    <property type="component" value="Unassembled WGS sequence"/>
</dbReference>
<dbReference type="SUPFAM" id="SSF52540">
    <property type="entry name" value="P-loop containing nucleoside triphosphate hydrolases"/>
    <property type="match status" value="1"/>
</dbReference>
<feature type="domain" description="AAA" evidence="1">
    <location>
        <begin position="1"/>
        <end position="188"/>
    </location>
</feature>
<reference evidence="2 3" key="1">
    <citation type="journal article" date="2020" name="Biotechnol. Biofuels">
        <title>New insights from the biogas microbiome by comprehensive genome-resolved metagenomics of nearly 1600 species originating from multiple anaerobic digesters.</title>
        <authorList>
            <person name="Campanaro S."/>
            <person name="Treu L."/>
            <person name="Rodriguez-R L.M."/>
            <person name="Kovalovszki A."/>
            <person name="Ziels R.M."/>
            <person name="Maus I."/>
            <person name="Zhu X."/>
            <person name="Kougias P.G."/>
            <person name="Basile A."/>
            <person name="Luo G."/>
            <person name="Schluter A."/>
            <person name="Konstantinidis K.T."/>
            <person name="Angelidaki I."/>
        </authorList>
    </citation>
    <scope>NUCLEOTIDE SEQUENCE [LARGE SCALE GENOMIC DNA]</scope>
    <source>
        <strain evidence="2">AS04akNAM_66</strain>
    </source>
</reference>
<evidence type="ECO:0000313" key="3">
    <source>
        <dbReference type="Proteomes" id="UP000551563"/>
    </source>
</evidence>
<dbReference type="InterPro" id="IPR027417">
    <property type="entry name" value="P-loop_NTPase"/>
</dbReference>
<evidence type="ECO:0000259" key="1">
    <source>
        <dbReference type="Pfam" id="PF13614"/>
    </source>
</evidence>
<organism evidence="2 3">
    <name type="scientific">Brucella intermedia</name>
    <dbReference type="NCBI Taxonomy" id="94625"/>
    <lineage>
        <taxon>Bacteria</taxon>
        <taxon>Pseudomonadati</taxon>
        <taxon>Pseudomonadota</taxon>
        <taxon>Alphaproteobacteria</taxon>
        <taxon>Hyphomicrobiales</taxon>
        <taxon>Brucellaceae</taxon>
        <taxon>Brucella/Ochrobactrum group</taxon>
        <taxon>Brucella</taxon>
    </lineage>
</organism>
<dbReference type="EMBL" id="DUMN01000660">
    <property type="protein sequence ID" value="HHV70496.1"/>
    <property type="molecule type" value="Genomic_DNA"/>
</dbReference>
<protein>
    <submittedName>
        <fullName evidence="2">AAA family ATPase</fullName>
    </submittedName>
</protein>
<dbReference type="Pfam" id="PF13614">
    <property type="entry name" value="AAA_31"/>
    <property type="match status" value="1"/>
</dbReference>
<name>A0A7V6PGJ4_9HYPH</name>
<dbReference type="Gene3D" id="3.40.50.300">
    <property type="entry name" value="P-loop containing nucleotide triphosphate hydrolases"/>
    <property type="match status" value="1"/>
</dbReference>
<dbReference type="PANTHER" id="PTHR13696:SF52">
    <property type="entry name" value="PARA FAMILY PROTEIN CT_582"/>
    <property type="match status" value="1"/>
</dbReference>
<dbReference type="InterPro" id="IPR050678">
    <property type="entry name" value="DNA_Partitioning_ATPase"/>
</dbReference>
<accession>A0A7V6PGJ4</accession>
<dbReference type="AlphaFoldDB" id="A0A7V6PGJ4"/>
<proteinExistence type="predicted"/>
<sequence length="325" mass="36282">MQSIAFFNNKGGVGKTTLLCNVAAYFAQHLGQSVCVIDADPQCNATQYFFDEDYVLRLFEQDGSFTISSVLDPLSSGEGYSENIQVHKAERFGVDVIVGDPRLALTEDLLAKDWGDAKAGELRGIRTSLVFSELLSRLQEYDYVFFDVSPSLGAINRSILLSADYFVSPMSIDIFSLRAFENISKWIDDWWTDWTRGIDNVRQKDKIPNLNYGQARFLGYVTQQYLAKKDATGQRRAVQAYENIRLKIDSVIDEYKMGTALQGLSYEIGTVPNLFSLIPMSQSNHTPVFGLLASDGVVGAHFSKVREAKEIFGEVATGILQRATK</sequence>
<evidence type="ECO:0000313" key="2">
    <source>
        <dbReference type="EMBL" id="HHV70496.1"/>
    </source>
</evidence>
<dbReference type="CDD" id="cd02042">
    <property type="entry name" value="ParAB_family"/>
    <property type="match status" value="1"/>
</dbReference>
<comment type="caution">
    <text evidence="2">The sequence shown here is derived from an EMBL/GenBank/DDBJ whole genome shotgun (WGS) entry which is preliminary data.</text>
</comment>
<dbReference type="InterPro" id="IPR025669">
    <property type="entry name" value="AAA_dom"/>
</dbReference>
<dbReference type="PANTHER" id="PTHR13696">
    <property type="entry name" value="P-LOOP CONTAINING NUCLEOSIDE TRIPHOSPHATE HYDROLASE"/>
    <property type="match status" value="1"/>
</dbReference>